<name>A0A6B8VJR3_9CORY</name>
<dbReference type="EMBL" id="CP046453">
    <property type="protein sequence ID" value="QGU05612.1"/>
    <property type="molecule type" value="Genomic_DNA"/>
</dbReference>
<proteinExistence type="predicted"/>
<keyword evidence="4" id="KW-1185">Reference proteome</keyword>
<evidence type="ECO:0000313" key="3">
    <source>
        <dbReference type="EMBL" id="QGU05612.1"/>
    </source>
</evidence>
<gene>
    <name evidence="3" type="ORF">CETAM_11900</name>
</gene>
<reference evidence="3 4" key="1">
    <citation type="journal article" date="2021" name="Int. J. Syst. Evol. Microbiol.">
        <title>Classification of three corynebacterial strains isolated from a small paddock in North Rhine-Westphalia: proposal of &lt;i&gt;Corynebacterium kalinowskii&lt;/i&gt; sp. nov., &lt;i&gt;Corynebacterium comes&lt;/i&gt; sp. nov. and &lt;i&gt;Corynebacterium occultum&lt;/i&gt; sp. nov.</title>
        <authorList>
            <person name="Schaffert L."/>
            <person name="Ruwe M."/>
            <person name="Milse J."/>
            <person name="Hanuschka K."/>
            <person name="Ortseifen V."/>
            <person name="Droste J."/>
            <person name="Brandt D."/>
            <person name="Schl L."/>
            <person name="Kutter Y."/>
            <person name="Vinke S."/>
            <person name="Vieh P."/>
            <person name="Jacob L."/>
            <person name="L N.C."/>
            <person name="Schulte-Berndt E."/>
            <person name="Hain C."/>
            <person name="Linder M."/>
            <person name="Schmidt P."/>
            <person name="Wollenschl L."/>
            <person name="Luttermann T."/>
            <person name="Thieme E."/>
            <person name="Hassa J."/>
            <person name="Haak M."/>
            <person name="Wittchen M."/>
            <person name="Mentz A."/>
            <person name="Persicke M."/>
            <person name="Busche T."/>
            <person name="R C."/>
        </authorList>
    </citation>
    <scope>NUCLEOTIDE SEQUENCE [LARGE SCALE GENOMIC DNA]</scope>
    <source>
        <strain evidence="3 4">2019</strain>
    </source>
</reference>
<organism evidence="3 4">
    <name type="scientific">Corynebacterium comes</name>
    <dbReference type="NCBI Taxonomy" id="2675218"/>
    <lineage>
        <taxon>Bacteria</taxon>
        <taxon>Bacillati</taxon>
        <taxon>Actinomycetota</taxon>
        <taxon>Actinomycetes</taxon>
        <taxon>Mycobacteriales</taxon>
        <taxon>Corynebacteriaceae</taxon>
        <taxon>Corynebacterium</taxon>
    </lineage>
</organism>
<sequence length="166" mass="17390">MVSMHKFRNTLTSLAVAGLVATTPAIAHADVVDSYLAAIPAGQISCQQANNYWTDAGDYQGKRNQALLAANFHPRGGEIRDALSRVDEAAHRCGLLGGGVNTPAGQNNQAQAPAQQVRQNTTAPQGGQQAPANTVTVAGQAIQVPDSVAPVINWLRDVLANLGIRF</sequence>
<evidence type="ECO:0000256" key="2">
    <source>
        <dbReference type="SAM" id="SignalP"/>
    </source>
</evidence>
<feature type="chain" id="PRO_5025672589" description="Secreted protein" evidence="2">
    <location>
        <begin position="30"/>
        <end position="166"/>
    </location>
</feature>
<evidence type="ECO:0000256" key="1">
    <source>
        <dbReference type="SAM" id="MobiDB-lite"/>
    </source>
</evidence>
<evidence type="ECO:0000313" key="4">
    <source>
        <dbReference type="Proteomes" id="UP000425178"/>
    </source>
</evidence>
<feature type="compositionally biased region" description="Low complexity" evidence="1">
    <location>
        <begin position="101"/>
        <end position="120"/>
    </location>
</feature>
<dbReference type="KEGG" id="ccoe:CETAM_11900"/>
<evidence type="ECO:0008006" key="5">
    <source>
        <dbReference type="Google" id="ProtNLM"/>
    </source>
</evidence>
<feature type="compositionally biased region" description="Polar residues" evidence="1">
    <location>
        <begin position="121"/>
        <end position="131"/>
    </location>
</feature>
<protein>
    <recommendedName>
        <fullName evidence="5">Secreted protein</fullName>
    </recommendedName>
</protein>
<feature type="signal peptide" evidence="2">
    <location>
        <begin position="1"/>
        <end position="29"/>
    </location>
</feature>
<feature type="region of interest" description="Disordered" evidence="1">
    <location>
        <begin position="100"/>
        <end position="131"/>
    </location>
</feature>
<dbReference type="AlphaFoldDB" id="A0A6B8VJR3"/>
<accession>A0A6B8VJR3</accession>
<dbReference type="Proteomes" id="UP000425178">
    <property type="component" value="Chromosome"/>
</dbReference>
<keyword evidence="2" id="KW-0732">Signal</keyword>